<proteinExistence type="inferred from homology"/>
<evidence type="ECO:0000256" key="6">
    <source>
        <dbReference type="ARBA" id="ARBA00023143"/>
    </source>
</evidence>
<feature type="region of interest" description="Disordered" evidence="9">
    <location>
        <begin position="48"/>
        <end position="67"/>
    </location>
</feature>
<dbReference type="GO" id="GO:0005576">
    <property type="term" value="C:extracellular region"/>
    <property type="evidence" value="ECO:0007669"/>
    <property type="project" value="UniProtKB-SubCell"/>
</dbReference>
<dbReference type="InterPro" id="IPR002371">
    <property type="entry name" value="FlgK"/>
</dbReference>
<gene>
    <name evidence="7 13" type="primary">flgK</name>
    <name evidence="13" type="ORF">AB4Y30_05100</name>
</gene>
<evidence type="ECO:0000256" key="7">
    <source>
        <dbReference type="RuleBase" id="RU362065"/>
    </source>
</evidence>
<feature type="domain" description="Flagellar basal-body/hook protein C-terminal" evidence="11">
    <location>
        <begin position="467"/>
        <end position="507"/>
    </location>
</feature>
<keyword evidence="8" id="KW-0175">Coiled coil</keyword>
<dbReference type="GO" id="GO:0009424">
    <property type="term" value="C:bacterial-type flagellum hook"/>
    <property type="evidence" value="ECO:0007669"/>
    <property type="project" value="UniProtKB-UniRule"/>
</dbReference>
<keyword evidence="13" id="KW-0282">Flagellum</keyword>
<sequence>MSTFHGLEMAKQALYAQQSALYTTGHNISNANTEGYTRQRVNFQTNTPFPSPGRNQPSIPGQVGTGVKTGSIQRIRDKFLDFQYRAEQSRAGYWDTKSQALSRMEALLNEPSDSGLSKTMNDFWDSLQDLALHPDSAGTRSVVAQRGIAVSQTFNHLSESLHAIRNDLRNQIDHTAEDANSLLRQIHSLNEQIKKVEPHGYLTNDLYDERDRLVDELSQMMNIRVSYEKSSESALDIADGLITIELVDSKGASLAGGPVYLMEGTKEYPEGHFDDVITIEYEPDNQNPDAVSAIKIKDFDQLDDLAFMDTIGSLRGLIESYGYMDNGEVQGEYPGMIEQLDQMAFEFINEFNRVHRLGYDLEGEPGEDFFENLTDVKDAAKNIAVRQEIVDNNKLIAASDEEDVQGNGRNALALAAVFDGKLTGLDGKSPRGFFEAIIGDLGVRAGEANRMKTNTEILRSQIDESRMSVSAVSIDEELVNLLKFQHAYNAAARSLTAIDEILEKIINGMGLVGR</sequence>
<evidence type="ECO:0000256" key="2">
    <source>
        <dbReference type="ARBA" id="ARBA00004613"/>
    </source>
</evidence>
<name>A0AB39HQN4_9BACI</name>
<evidence type="ECO:0000256" key="8">
    <source>
        <dbReference type="SAM" id="Coils"/>
    </source>
</evidence>
<evidence type="ECO:0000259" key="11">
    <source>
        <dbReference type="Pfam" id="PF06429"/>
    </source>
</evidence>
<dbReference type="Pfam" id="PF22638">
    <property type="entry name" value="FlgK_D1"/>
    <property type="match status" value="1"/>
</dbReference>
<evidence type="ECO:0000256" key="4">
    <source>
        <dbReference type="ARBA" id="ARBA00016244"/>
    </source>
</evidence>
<dbReference type="Pfam" id="PF00460">
    <property type="entry name" value="Flg_bb_rod"/>
    <property type="match status" value="1"/>
</dbReference>
<keyword evidence="6 7" id="KW-0975">Bacterial flagellum</keyword>
<evidence type="ECO:0000256" key="5">
    <source>
        <dbReference type="ARBA" id="ARBA00022525"/>
    </source>
</evidence>
<dbReference type="GO" id="GO:0005198">
    <property type="term" value="F:structural molecule activity"/>
    <property type="evidence" value="ECO:0007669"/>
    <property type="project" value="UniProtKB-UniRule"/>
</dbReference>
<evidence type="ECO:0000256" key="3">
    <source>
        <dbReference type="ARBA" id="ARBA00009677"/>
    </source>
</evidence>
<dbReference type="InterPro" id="IPR010930">
    <property type="entry name" value="Flg_bb/hook_C_dom"/>
</dbReference>
<comment type="similarity">
    <text evidence="3 7">Belongs to the flagella basal body rod proteins family.</text>
</comment>
<evidence type="ECO:0000259" key="12">
    <source>
        <dbReference type="Pfam" id="PF22638"/>
    </source>
</evidence>
<comment type="subcellular location">
    <subcellularLocation>
        <location evidence="1 7">Bacterial flagellum</location>
    </subcellularLocation>
    <subcellularLocation>
        <location evidence="2 7">Secreted</location>
    </subcellularLocation>
</comment>
<feature type="compositionally biased region" description="Polar residues" evidence="9">
    <location>
        <begin position="48"/>
        <end position="59"/>
    </location>
</feature>
<dbReference type="PANTHER" id="PTHR30033">
    <property type="entry name" value="FLAGELLAR HOOK-ASSOCIATED PROTEIN 1"/>
    <property type="match status" value="1"/>
</dbReference>
<evidence type="ECO:0000256" key="9">
    <source>
        <dbReference type="SAM" id="MobiDB-lite"/>
    </source>
</evidence>
<dbReference type="PANTHER" id="PTHR30033:SF1">
    <property type="entry name" value="FLAGELLAR HOOK-ASSOCIATED PROTEIN 1"/>
    <property type="match status" value="1"/>
</dbReference>
<keyword evidence="5 7" id="KW-0964">Secreted</keyword>
<dbReference type="NCBIfam" id="TIGR02492">
    <property type="entry name" value="flgK_ends"/>
    <property type="match status" value="1"/>
</dbReference>
<feature type="coiled-coil region" evidence="8">
    <location>
        <begin position="165"/>
        <end position="192"/>
    </location>
</feature>
<protein>
    <recommendedName>
        <fullName evidence="4 7">Flagellar hook-associated protein 1</fullName>
        <shortName evidence="7">HAP1</shortName>
    </recommendedName>
</protein>
<dbReference type="InterPro" id="IPR001444">
    <property type="entry name" value="Flag_bb_rod_N"/>
</dbReference>
<feature type="domain" description="Flagellar hook-associated protein FlgK helical" evidence="12">
    <location>
        <begin position="101"/>
        <end position="370"/>
    </location>
</feature>
<keyword evidence="13" id="KW-0969">Cilium</keyword>
<feature type="domain" description="Flagellar basal body rod protein N-terminal" evidence="10">
    <location>
        <begin position="8"/>
        <end position="37"/>
    </location>
</feature>
<dbReference type="AlphaFoldDB" id="A0AB39HQN4"/>
<organism evidence="13">
    <name type="scientific">Ornithinibacillus sp. 4-3</name>
    <dbReference type="NCBI Taxonomy" id="3231488"/>
    <lineage>
        <taxon>Bacteria</taxon>
        <taxon>Bacillati</taxon>
        <taxon>Bacillota</taxon>
        <taxon>Bacilli</taxon>
        <taxon>Bacillales</taxon>
        <taxon>Bacillaceae</taxon>
        <taxon>Ornithinibacillus</taxon>
    </lineage>
</organism>
<evidence type="ECO:0000313" key="13">
    <source>
        <dbReference type="EMBL" id="XDK33732.1"/>
    </source>
</evidence>
<dbReference type="PRINTS" id="PR01005">
    <property type="entry name" value="FLGHOOKAP1"/>
</dbReference>
<dbReference type="EMBL" id="CP162599">
    <property type="protein sequence ID" value="XDK33732.1"/>
    <property type="molecule type" value="Genomic_DNA"/>
</dbReference>
<keyword evidence="13" id="KW-0966">Cell projection</keyword>
<dbReference type="RefSeq" id="WP_368654410.1">
    <property type="nucleotide sequence ID" value="NZ_CP162599.1"/>
</dbReference>
<accession>A0AB39HQN4</accession>
<dbReference type="GO" id="GO:0044780">
    <property type="term" value="P:bacterial-type flagellum assembly"/>
    <property type="evidence" value="ECO:0007669"/>
    <property type="project" value="InterPro"/>
</dbReference>
<dbReference type="InterPro" id="IPR053927">
    <property type="entry name" value="FlgK_helical"/>
</dbReference>
<dbReference type="Pfam" id="PF06429">
    <property type="entry name" value="Flg_bbr_C"/>
    <property type="match status" value="1"/>
</dbReference>
<evidence type="ECO:0000259" key="10">
    <source>
        <dbReference type="Pfam" id="PF00460"/>
    </source>
</evidence>
<reference evidence="13" key="1">
    <citation type="submission" date="2024-07" db="EMBL/GenBank/DDBJ databases">
        <title>Halotolerant mesophilic bacterium Ornithinibacillus sp. 4-3, sp. nov., isolated from soil.</title>
        <authorList>
            <person name="Sidarenka A.V."/>
            <person name="Guliayeva D.E."/>
            <person name="Leanovich S.I."/>
            <person name="Hileuskaya K.S."/>
            <person name="Akhremchuk A.E."/>
            <person name="Sikolenko M.A."/>
            <person name="Valentovich L.N."/>
        </authorList>
    </citation>
    <scope>NUCLEOTIDE SEQUENCE</scope>
    <source>
        <strain evidence="13">4-3</strain>
    </source>
</reference>
<dbReference type="SUPFAM" id="SSF64518">
    <property type="entry name" value="Phase 1 flagellin"/>
    <property type="match status" value="1"/>
</dbReference>
<evidence type="ECO:0000256" key="1">
    <source>
        <dbReference type="ARBA" id="ARBA00004365"/>
    </source>
</evidence>